<dbReference type="CDD" id="cd06173">
    <property type="entry name" value="MFS_MefA_like"/>
    <property type="match status" value="1"/>
</dbReference>
<evidence type="ECO:0000313" key="9">
    <source>
        <dbReference type="EMBL" id="RZS64890.1"/>
    </source>
</evidence>
<feature type="transmembrane region" description="Helical" evidence="7">
    <location>
        <begin position="45"/>
        <end position="69"/>
    </location>
</feature>
<keyword evidence="5 7" id="KW-1133">Transmembrane helix</keyword>
<reference evidence="9 10" key="1">
    <citation type="submission" date="2019-02" db="EMBL/GenBank/DDBJ databases">
        <title>Genomic Encyclopedia of Type Strains, Phase IV (KMG-IV): sequencing the most valuable type-strain genomes for metagenomic binning, comparative biology and taxonomic classification.</title>
        <authorList>
            <person name="Goeker M."/>
        </authorList>
    </citation>
    <scope>NUCLEOTIDE SEQUENCE [LARGE SCALE GENOMIC DNA]</scope>
    <source>
        <strain evidence="9 10">DSM 16618</strain>
    </source>
</reference>
<dbReference type="InterPro" id="IPR010290">
    <property type="entry name" value="TM_effector"/>
</dbReference>
<dbReference type="Pfam" id="PF05977">
    <property type="entry name" value="MFS_3"/>
    <property type="match status" value="1"/>
</dbReference>
<feature type="domain" description="Major facilitator superfamily (MFS) profile" evidence="8">
    <location>
        <begin position="223"/>
        <end position="420"/>
    </location>
</feature>
<dbReference type="PROSITE" id="PS50850">
    <property type="entry name" value="MFS"/>
    <property type="match status" value="1"/>
</dbReference>
<dbReference type="GO" id="GO:0005886">
    <property type="term" value="C:plasma membrane"/>
    <property type="evidence" value="ECO:0007669"/>
    <property type="project" value="UniProtKB-SubCell"/>
</dbReference>
<keyword evidence="3" id="KW-1003">Cell membrane</keyword>
<dbReference type="PANTHER" id="PTHR23513">
    <property type="entry name" value="INTEGRAL MEMBRANE EFFLUX PROTEIN-RELATED"/>
    <property type="match status" value="1"/>
</dbReference>
<feature type="transmembrane region" description="Helical" evidence="7">
    <location>
        <begin position="289"/>
        <end position="308"/>
    </location>
</feature>
<evidence type="ECO:0000256" key="5">
    <source>
        <dbReference type="ARBA" id="ARBA00022989"/>
    </source>
</evidence>
<protein>
    <submittedName>
        <fullName evidence="9">Macrolide resistance protein</fullName>
    </submittedName>
</protein>
<proteinExistence type="predicted"/>
<comment type="caution">
    <text evidence="9">The sequence shown here is derived from an EMBL/GenBank/DDBJ whole genome shotgun (WGS) entry which is preliminary data.</text>
</comment>
<gene>
    <name evidence="9" type="ORF">EV679_3234</name>
</gene>
<feature type="transmembrane region" description="Helical" evidence="7">
    <location>
        <begin position="314"/>
        <end position="336"/>
    </location>
</feature>
<feature type="transmembrane region" description="Helical" evidence="7">
    <location>
        <begin position="348"/>
        <end position="370"/>
    </location>
</feature>
<dbReference type="RefSeq" id="WP_130487752.1">
    <property type="nucleotide sequence ID" value="NZ_CBCSEB010000005.1"/>
</dbReference>
<dbReference type="PANTHER" id="PTHR23513:SF9">
    <property type="entry name" value="ENTEROBACTIN EXPORTER ENTS"/>
    <property type="match status" value="1"/>
</dbReference>
<evidence type="ECO:0000256" key="1">
    <source>
        <dbReference type="ARBA" id="ARBA00004651"/>
    </source>
</evidence>
<dbReference type="Gene3D" id="1.20.1250.20">
    <property type="entry name" value="MFS general substrate transporter like domains"/>
    <property type="match status" value="1"/>
</dbReference>
<feature type="transmembrane region" description="Helical" evidence="7">
    <location>
        <begin position="376"/>
        <end position="396"/>
    </location>
</feature>
<dbReference type="AlphaFoldDB" id="A0A4V2EZ13"/>
<dbReference type="InterPro" id="IPR036259">
    <property type="entry name" value="MFS_trans_sf"/>
</dbReference>
<evidence type="ECO:0000256" key="6">
    <source>
        <dbReference type="ARBA" id="ARBA00023136"/>
    </source>
</evidence>
<dbReference type="InterPro" id="IPR020846">
    <property type="entry name" value="MFS_dom"/>
</dbReference>
<organism evidence="9 10">
    <name type="scientific">Kerstersia gyiorum</name>
    <dbReference type="NCBI Taxonomy" id="206506"/>
    <lineage>
        <taxon>Bacteria</taxon>
        <taxon>Pseudomonadati</taxon>
        <taxon>Pseudomonadota</taxon>
        <taxon>Betaproteobacteria</taxon>
        <taxon>Burkholderiales</taxon>
        <taxon>Alcaligenaceae</taxon>
        <taxon>Kerstersia</taxon>
    </lineage>
</organism>
<accession>A0A4V2EZ13</accession>
<feature type="transmembrane region" description="Helical" evidence="7">
    <location>
        <begin position="144"/>
        <end position="168"/>
    </location>
</feature>
<feature type="transmembrane region" description="Helical" evidence="7">
    <location>
        <begin position="259"/>
        <end position="277"/>
    </location>
</feature>
<evidence type="ECO:0000259" key="8">
    <source>
        <dbReference type="PROSITE" id="PS50850"/>
    </source>
</evidence>
<comment type="subcellular location">
    <subcellularLocation>
        <location evidence="1">Cell membrane</location>
        <topology evidence="1">Multi-pass membrane protein</topology>
    </subcellularLocation>
</comment>
<keyword evidence="6 7" id="KW-0472">Membrane</keyword>
<dbReference type="SUPFAM" id="SSF103473">
    <property type="entry name" value="MFS general substrate transporter"/>
    <property type="match status" value="1"/>
</dbReference>
<dbReference type="GO" id="GO:0022857">
    <property type="term" value="F:transmembrane transporter activity"/>
    <property type="evidence" value="ECO:0007669"/>
    <property type="project" value="InterPro"/>
</dbReference>
<sequence length="420" mass="42820">MSLLPKRRRAPMLGVIAASGSSLFGNSVAAVALPWLVLDMTGSAAWTGVAAAAGMLPLILGSFFGGALIDRFGARPVAVSADLVSAASMALIVWLAGHQWLGLTTLLALIALGALFDGPGMTAQESRYPELARLARMPLERATALNKLVGSMANIVAPAAAGLGIALFGPERTLLLTAGCSLMAAVLDRLSLPGRRVRRISQDTSRSADVLAGARFLLGDPSLRSLLLLGTAVVGLFGALDAIVMPVRIREAGLAASSLGWFLAAAGSGAIVGALAFARFGPRLGLRRIVLACLALEVMAFCLLTLANDEGLRLLAGVLAGLGSGPLNPLLTTVLLRRAPVAIRSRVLGASTAAALVATPLAVLLAGGAIDLTGSRPVLAAMALVAIALLVAAAWLPGLRGLDNLTHVSASDSPLSRSRR</sequence>
<evidence type="ECO:0000256" key="7">
    <source>
        <dbReference type="SAM" id="Phobius"/>
    </source>
</evidence>
<evidence type="ECO:0000313" key="10">
    <source>
        <dbReference type="Proteomes" id="UP000292039"/>
    </source>
</evidence>
<keyword evidence="4 7" id="KW-0812">Transmembrane</keyword>
<evidence type="ECO:0000256" key="3">
    <source>
        <dbReference type="ARBA" id="ARBA00022475"/>
    </source>
</evidence>
<evidence type="ECO:0000256" key="2">
    <source>
        <dbReference type="ARBA" id="ARBA00022448"/>
    </source>
</evidence>
<keyword evidence="2" id="KW-0813">Transport</keyword>
<dbReference type="EMBL" id="SGWZ01000007">
    <property type="protein sequence ID" value="RZS64890.1"/>
    <property type="molecule type" value="Genomic_DNA"/>
</dbReference>
<name>A0A4V2EZ13_9BURK</name>
<feature type="transmembrane region" description="Helical" evidence="7">
    <location>
        <begin position="226"/>
        <end position="247"/>
    </location>
</feature>
<evidence type="ECO:0000256" key="4">
    <source>
        <dbReference type="ARBA" id="ARBA00022692"/>
    </source>
</evidence>
<dbReference type="Proteomes" id="UP000292039">
    <property type="component" value="Unassembled WGS sequence"/>
</dbReference>